<dbReference type="KEGG" id="ptn:PTRA_a0974"/>
<organism evidence="6">
    <name type="scientific">Pseudoalteromonas translucida KMM 520</name>
    <dbReference type="NCBI Taxonomy" id="1315283"/>
    <lineage>
        <taxon>Bacteria</taxon>
        <taxon>Pseudomonadati</taxon>
        <taxon>Pseudomonadota</taxon>
        <taxon>Gammaproteobacteria</taxon>
        <taxon>Alteromonadales</taxon>
        <taxon>Pseudoalteromonadaceae</taxon>
        <taxon>Pseudoalteromonas</taxon>
    </lineage>
</organism>
<comment type="similarity">
    <text evidence="2">Belongs to the MipA/OmpV family.</text>
</comment>
<sequence>MRFYFIIILLISLSFNAQVLALSDEPVDAHISTEQLHLSMSIGAGVITNPLYGADNIPLVIIPQIAFYGQQWFFDNGRIGYSFKQTQQHSLSLVTELNPESRFFIDWHPQNIFALKSVSSNNQFTQLETNTSPQQININNISKRKLVLDAGISYSFVAEQQMLSVQALHDVNSAYNGWRAAIQWQYHGQVGNLQLKPTIGVNYKSAQLNDYYYGLNSDETLLGKIVVGSSWQPYAKIDARWPLSKANALRFHLAYYDYSAMDSSPLFERHYSTTAFIGFEHTF</sequence>
<dbReference type="PATRIC" id="fig|1315283.4.peg.855"/>
<dbReference type="GO" id="GO:0009252">
    <property type="term" value="P:peptidoglycan biosynthetic process"/>
    <property type="evidence" value="ECO:0007669"/>
    <property type="project" value="TreeGrafter"/>
</dbReference>
<keyword evidence="5" id="KW-0998">Cell outer membrane</keyword>
<dbReference type="AlphaFoldDB" id="A0A0U2NF18"/>
<evidence type="ECO:0000256" key="4">
    <source>
        <dbReference type="ARBA" id="ARBA00023136"/>
    </source>
</evidence>
<name>A0A0U2NF18_9GAMM</name>
<accession>A0A0U2NF18</accession>
<dbReference type="GO" id="GO:0009279">
    <property type="term" value="C:cell outer membrane"/>
    <property type="evidence" value="ECO:0007669"/>
    <property type="project" value="UniProtKB-SubCell"/>
</dbReference>
<dbReference type="Proteomes" id="UP000065261">
    <property type="component" value="Chromosome I"/>
</dbReference>
<evidence type="ECO:0000313" key="6">
    <source>
        <dbReference type="EMBL" id="ALS32259.1"/>
    </source>
</evidence>
<keyword evidence="4" id="KW-0472">Membrane</keyword>
<evidence type="ECO:0000256" key="5">
    <source>
        <dbReference type="ARBA" id="ARBA00023237"/>
    </source>
</evidence>
<evidence type="ECO:0000256" key="2">
    <source>
        <dbReference type="ARBA" id="ARBA00005722"/>
    </source>
</evidence>
<proteinExistence type="inferred from homology"/>
<evidence type="ECO:0000313" key="7">
    <source>
        <dbReference type="Proteomes" id="UP000065261"/>
    </source>
</evidence>
<keyword evidence="3" id="KW-0732">Signal</keyword>
<dbReference type="EMBL" id="CP011034">
    <property type="protein sequence ID" value="ALS32259.1"/>
    <property type="molecule type" value="Genomic_DNA"/>
</dbReference>
<dbReference type="RefSeq" id="WP_058374516.1">
    <property type="nucleotide sequence ID" value="NZ_CP011034.1"/>
</dbReference>
<dbReference type="InterPro" id="IPR010583">
    <property type="entry name" value="MipA"/>
</dbReference>
<comment type="subcellular location">
    <subcellularLocation>
        <location evidence="1">Cell outer membrane</location>
    </subcellularLocation>
</comment>
<gene>
    <name evidence="6" type="ORF">PTRA_a0974</name>
</gene>
<dbReference type="PANTHER" id="PTHR38776:SF1">
    <property type="entry name" value="MLTA-INTERACTING PROTEIN-RELATED"/>
    <property type="match status" value="1"/>
</dbReference>
<dbReference type="Pfam" id="PF06629">
    <property type="entry name" value="MipA"/>
    <property type="match status" value="1"/>
</dbReference>
<reference evidence="6 7" key="1">
    <citation type="submission" date="2015-03" db="EMBL/GenBank/DDBJ databases">
        <authorList>
            <person name="Murphy D."/>
        </authorList>
    </citation>
    <scope>NUCLEOTIDE SEQUENCE [LARGE SCALE GENOMIC DNA]</scope>
    <source>
        <strain evidence="6 7">KMM 520</strain>
    </source>
</reference>
<dbReference type="PANTHER" id="PTHR38776">
    <property type="entry name" value="MLTA-INTERACTING PROTEIN-RELATED"/>
    <property type="match status" value="1"/>
</dbReference>
<evidence type="ECO:0000256" key="1">
    <source>
        <dbReference type="ARBA" id="ARBA00004442"/>
    </source>
</evidence>
<protein>
    <submittedName>
        <fullName evidence="6">Outer membrane protein</fullName>
    </submittedName>
</protein>
<evidence type="ECO:0000256" key="3">
    <source>
        <dbReference type="ARBA" id="ARBA00022729"/>
    </source>
</evidence>